<proteinExistence type="predicted"/>
<comment type="caution">
    <text evidence="2">The sequence shown here is derived from an EMBL/GenBank/DDBJ whole genome shotgun (WGS) entry which is preliminary data.</text>
</comment>
<gene>
    <name evidence="2" type="ORF">AFUS01_LOCUS11987</name>
</gene>
<keyword evidence="3" id="KW-1185">Reference proteome</keyword>
<dbReference type="EMBL" id="CAJVCH010093378">
    <property type="protein sequence ID" value="CAG7722877.1"/>
    <property type="molecule type" value="Genomic_DNA"/>
</dbReference>
<sequence length="106" mass="12074">MTIVDFSQIRDFQGLGLALNSIIAPLNESMKTFNDFLANYNKKVQEVDDKVNEAEKRISKLELTVEGQQKAIDRLERMEMQKTVIIHGLPIDKTPTADAAWLINVR</sequence>
<protein>
    <submittedName>
        <fullName evidence="2">Uncharacterized protein</fullName>
    </submittedName>
</protein>
<evidence type="ECO:0000313" key="3">
    <source>
        <dbReference type="Proteomes" id="UP000708208"/>
    </source>
</evidence>
<evidence type="ECO:0000313" key="2">
    <source>
        <dbReference type="EMBL" id="CAG7722877.1"/>
    </source>
</evidence>
<dbReference type="AlphaFoldDB" id="A0A8J2JPS0"/>
<feature type="coiled-coil region" evidence="1">
    <location>
        <begin position="37"/>
        <end position="78"/>
    </location>
</feature>
<evidence type="ECO:0000256" key="1">
    <source>
        <dbReference type="SAM" id="Coils"/>
    </source>
</evidence>
<dbReference type="Proteomes" id="UP000708208">
    <property type="component" value="Unassembled WGS sequence"/>
</dbReference>
<feature type="non-terminal residue" evidence="2">
    <location>
        <position position="1"/>
    </location>
</feature>
<name>A0A8J2JPS0_9HEXA</name>
<reference evidence="2" key="1">
    <citation type="submission" date="2021-06" db="EMBL/GenBank/DDBJ databases">
        <authorList>
            <person name="Hodson N. C."/>
            <person name="Mongue J. A."/>
            <person name="Jaron S. K."/>
        </authorList>
    </citation>
    <scope>NUCLEOTIDE SEQUENCE</scope>
</reference>
<organism evidence="2 3">
    <name type="scientific">Allacma fusca</name>
    <dbReference type="NCBI Taxonomy" id="39272"/>
    <lineage>
        <taxon>Eukaryota</taxon>
        <taxon>Metazoa</taxon>
        <taxon>Ecdysozoa</taxon>
        <taxon>Arthropoda</taxon>
        <taxon>Hexapoda</taxon>
        <taxon>Collembola</taxon>
        <taxon>Symphypleona</taxon>
        <taxon>Sminthuridae</taxon>
        <taxon>Allacma</taxon>
    </lineage>
</organism>
<accession>A0A8J2JPS0</accession>
<keyword evidence="1" id="KW-0175">Coiled coil</keyword>